<gene>
    <name evidence="4" type="primary">bsn_1</name>
    <name evidence="4" type="ORF">IMCC3135_02740</name>
</gene>
<dbReference type="GO" id="GO:0004518">
    <property type="term" value="F:nuclease activity"/>
    <property type="evidence" value="ECO:0007669"/>
    <property type="project" value="UniProtKB-KW"/>
</dbReference>
<keyword evidence="3 4" id="KW-0378">Hydrolase</keyword>
<proteinExistence type="inferred from homology"/>
<name>A0A2Z2NKY1_9GAMM</name>
<dbReference type="GO" id="GO:0016787">
    <property type="term" value="F:hydrolase activity"/>
    <property type="evidence" value="ECO:0007669"/>
    <property type="project" value="UniProtKB-KW"/>
</dbReference>
<accession>A0A2Z2NKY1</accession>
<protein>
    <submittedName>
        <fullName evidence="4">Extracellular ribonuclease</fullName>
        <ecNumber evidence="4">3.1.-.-</ecNumber>
    </submittedName>
</protein>
<dbReference type="PANTHER" id="PTHR33607">
    <property type="entry name" value="ENDONUCLEASE-1"/>
    <property type="match status" value="1"/>
</dbReference>
<dbReference type="PANTHER" id="PTHR33607:SF2">
    <property type="entry name" value="ENDONUCLEASE-1"/>
    <property type="match status" value="1"/>
</dbReference>
<dbReference type="Pfam" id="PF04231">
    <property type="entry name" value="Endonuclease_1"/>
    <property type="match status" value="1"/>
</dbReference>
<reference evidence="4 5" key="1">
    <citation type="submission" date="2016-12" db="EMBL/GenBank/DDBJ databases">
        <authorList>
            <person name="Song W.-J."/>
            <person name="Kurnit D.M."/>
        </authorList>
    </citation>
    <scope>NUCLEOTIDE SEQUENCE [LARGE SCALE GENOMIC DNA]</scope>
    <source>
        <strain evidence="4 5">IMCC3135</strain>
    </source>
</reference>
<evidence type="ECO:0000313" key="5">
    <source>
        <dbReference type="Proteomes" id="UP000250079"/>
    </source>
</evidence>
<dbReference type="AlphaFoldDB" id="A0A2Z2NKY1"/>
<evidence type="ECO:0000256" key="3">
    <source>
        <dbReference type="ARBA" id="ARBA00022801"/>
    </source>
</evidence>
<dbReference type="EMBL" id="CP018632">
    <property type="protein sequence ID" value="ASJ70661.1"/>
    <property type="molecule type" value="Genomic_DNA"/>
</dbReference>
<dbReference type="InterPro" id="IPR044925">
    <property type="entry name" value="His-Me_finger_sf"/>
</dbReference>
<dbReference type="Proteomes" id="UP000250079">
    <property type="component" value="Chromosome"/>
</dbReference>
<sequence>MSNLVKKTYAFPAIAAAIATVSLLHSCVWHSSPHEQAAARAELRDRLHDQMSNQKTISNRQSWDIISSAAQTSNNTIQLFYRQIAIDKNHRASGSDQNKSDYWNREHIWPQSYGLRGTPAARDLHNLVPADRTVNTSRGNKVFDWAVEPHKECLQCKVSRTSWEPPDAVKGDIARTAFYMDVRYDGGDGTPDLSLSDAPHKDQAIFGHLNTLLQWHCIDPVSDEERQHNDVVAQAQGNRNLFVDKPQLAELLYAFDCSQGRYASK</sequence>
<evidence type="ECO:0000256" key="1">
    <source>
        <dbReference type="ARBA" id="ARBA00006429"/>
    </source>
</evidence>
<comment type="similarity">
    <text evidence="1">Belongs to the EndA/NucM nuclease family.</text>
</comment>
<dbReference type="RefSeq" id="WP_088916181.1">
    <property type="nucleotide sequence ID" value="NZ_CP018632.1"/>
</dbReference>
<evidence type="ECO:0000313" key="4">
    <source>
        <dbReference type="EMBL" id="ASJ70661.1"/>
    </source>
</evidence>
<keyword evidence="2" id="KW-0540">Nuclease</keyword>
<dbReference type="InterPro" id="IPR007346">
    <property type="entry name" value="Endonuclease-I"/>
</dbReference>
<evidence type="ECO:0000256" key="2">
    <source>
        <dbReference type="ARBA" id="ARBA00022722"/>
    </source>
</evidence>
<dbReference type="SUPFAM" id="SSF54060">
    <property type="entry name" value="His-Me finger endonucleases"/>
    <property type="match status" value="1"/>
</dbReference>
<dbReference type="KEGG" id="gai:IMCC3135_02740"/>
<dbReference type="EC" id="3.1.-.-" evidence="4"/>
<dbReference type="OrthoDB" id="9800417at2"/>
<keyword evidence="5" id="KW-1185">Reference proteome</keyword>
<organism evidence="4 5">
    <name type="scientific">Granulosicoccus antarcticus IMCC3135</name>
    <dbReference type="NCBI Taxonomy" id="1192854"/>
    <lineage>
        <taxon>Bacteria</taxon>
        <taxon>Pseudomonadati</taxon>
        <taxon>Pseudomonadota</taxon>
        <taxon>Gammaproteobacteria</taxon>
        <taxon>Chromatiales</taxon>
        <taxon>Granulosicoccaceae</taxon>
        <taxon>Granulosicoccus</taxon>
    </lineage>
</organism>